<dbReference type="Proteomes" id="UP000594638">
    <property type="component" value="Unassembled WGS sequence"/>
</dbReference>
<dbReference type="PANTHER" id="PTHR47296">
    <property type="entry name" value="PROTEIN TIC 40, CHLOROPLASTIC"/>
    <property type="match status" value="1"/>
</dbReference>
<proteinExistence type="predicted"/>
<dbReference type="GO" id="GO:0009706">
    <property type="term" value="C:chloroplast inner membrane"/>
    <property type="evidence" value="ECO:0007669"/>
    <property type="project" value="TreeGrafter"/>
</dbReference>
<organism evidence="1 2">
    <name type="scientific">Olea europaea subsp. europaea</name>
    <dbReference type="NCBI Taxonomy" id="158383"/>
    <lineage>
        <taxon>Eukaryota</taxon>
        <taxon>Viridiplantae</taxon>
        <taxon>Streptophyta</taxon>
        <taxon>Embryophyta</taxon>
        <taxon>Tracheophyta</taxon>
        <taxon>Spermatophyta</taxon>
        <taxon>Magnoliopsida</taxon>
        <taxon>eudicotyledons</taxon>
        <taxon>Gunneridae</taxon>
        <taxon>Pentapetalae</taxon>
        <taxon>asterids</taxon>
        <taxon>lamiids</taxon>
        <taxon>Lamiales</taxon>
        <taxon>Oleaceae</taxon>
        <taxon>Oleeae</taxon>
        <taxon>Olea</taxon>
    </lineage>
</organism>
<dbReference type="EMBL" id="CACTIH010007429">
    <property type="protein sequence ID" value="CAA3013278.1"/>
    <property type="molecule type" value="Genomic_DNA"/>
</dbReference>
<accession>A0A8S0U4W7</accession>
<comment type="caution">
    <text evidence="1">The sequence shown here is derived from an EMBL/GenBank/DDBJ whole genome shotgun (WGS) entry which is preliminary data.</text>
</comment>
<keyword evidence="2" id="KW-1185">Reference proteome</keyword>
<dbReference type="AlphaFoldDB" id="A0A8S0U4W7"/>
<dbReference type="Gramene" id="OE9A055804T1">
    <property type="protein sequence ID" value="OE9A055804C1"/>
    <property type="gene ID" value="OE9A055804"/>
</dbReference>
<evidence type="ECO:0000313" key="1">
    <source>
        <dbReference type="EMBL" id="CAA3013278.1"/>
    </source>
</evidence>
<dbReference type="GO" id="GO:0009535">
    <property type="term" value="C:chloroplast thylakoid membrane"/>
    <property type="evidence" value="ECO:0007669"/>
    <property type="project" value="TreeGrafter"/>
</dbReference>
<evidence type="ECO:0000313" key="2">
    <source>
        <dbReference type="Proteomes" id="UP000594638"/>
    </source>
</evidence>
<gene>
    <name evidence="1" type="ORF">OLEA9_A055804</name>
</gene>
<dbReference type="PANTHER" id="PTHR47296:SF1">
    <property type="entry name" value="PROTEIN TIC 40, CHLOROPLASTIC"/>
    <property type="match status" value="1"/>
</dbReference>
<name>A0A8S0U4W7_OLEEU</name>
<reference evidence="1 2" key="1">
    <citation type="submission" date="2019-12" db="EMBL/GenBank/DDBJ databases">
        <authorList>
            <person name="Alioto T."/>
            <person name="Alioto T."/>
            <person name="Gomez Garrido J."/>
        </authorList>
    </citation>
    <scope>NUCLEOTIDE SEQUENCE [LARGE SCALE GENOMIC DNA]</scope>
</reference>
<dbReference type="OrthoDB" id="533763at2759"/>
<sequence length="96" mass="10698">MTIGYSPEWDNRLMDSSKNFDLSSPEIKQQFGEFYTLVIILLHMPVDQIGLTPEEVISKIMPNPDVAINAMAFQNPRVQAAIKDVLNATGPTMESS</sequence>
<dbReference type="GO" id="GO:0045037">
    <property type="term" value="P:protein import into chloroplast stroma"/>
    <property type="evidence" value="ECO:0007669"/>
    <property type="project" value="TreeGrafter"/>
</dbReference>
<dbReference type="GO" id="GO:0009658">
    <property type="term" value="P:chloroplast organization"/>
    <property type="evidence" value="ECO:0007669"/>
    <property type="project" value="TreeGrafter"/>
</dbReference>
<protein>
    <submittedName>
        <fullName evidence="1">TIC 40, chloroplastic</fullName>
    </submittedName>
</protein>